<dbReference type="CDD" id="cd00118">
    <property type="entry name" value="LysM"/>
    <property type="match status" value="1"/>
</dbReference>
<dbReference type="AlphaFoldDB" id="A0A3B1A160"/>
<dbReference type="PANTHER" id="PTHR34700">
    <property type="entry name" value="POTASSIUM BINDING PROTEIN KBP"/>
    <property type="match status" value="1"/>
</dbReference>
<dbReference type="InterPro" id="IPR052196">
    <property type="entry name" value="Bact_Kbp"/>
</dbReference>
<dbReference type="Pfam" id="PF01476">
    <property type="entry name" value="LysM"/>
    <property type="match status" value="1"/>
</dbReference>
<organism evidence="2">
    <name type="scientific">hydrothermal vent metagenome</name>
    <dbReference type="NCBI Taxonomy" id="652676"/>
    <lineage>
        <taxon>unclassified sequences</taxon>
        <taxon>metagenomes</taxon>
        <taxon>ecological metagenomes</taxon>
    </lineage>
</organism>
<evidence type="ECO:0000259" key="1">
    <source>
        <dbReference type="PROSITE" id="PS51782"/>
    </source>
</evidence>
<dbReference type="Gene3D" id="3.10.350.10">
    <property type="entry name" value="LysM domain"/>
    <property type="match status" value="1"/>
</dbReference>
<dbReference type="PANTHER" id="PTHR34700:SF4">
    <property type="entry name" value="PHAGE-LIKE ELEMENT PBSX PROTEIN XKDP"/>
    <property type="match status" value="1"/>
</dbReference>
<feature type="domain" description="LysM" evidence="1">
    <location>
        <begin position="32"/>
        <end position="80"/>
    </location>
</feature>
<sequence>MVMRTPLIALLILLFTTSVGAQEVVINPDHPDHHVVVKGDTLWHIAGSFLRDPWRWPQVWEHNPEIKNPHLIYPGDIIYLSYRDGKPVFSMKRANIQNDQTVKLSPQIRTEDNYSKSIHVIPMDLIKPFLSKSYVVSDQELSYSGYILENDGERLIAGEGNIIYARNLLMEDSNEYMIYRSGQTYYSPEDPERVLGYQATYVGIAKLLVTADPSTLRVIESNREVLNGDRLLPIIPQAELSEFSPRAPEEMMEGYIVGLLDGIERIGQYQVVVLSLGEIDGVVPGHTLSVWRQGKTIVDQRSEDKDKVTLPDSLAGVAMVFRVFENTSYALIMDAYKEMYVNDKVMNDVF</sequence>
<reference evidence="2" key="1">
    <citation type="submission" date="2018-06" db="EMBL/GenBank/DDBJ databases">
        <authorList>
            <person name="Zhirakovskaya E."/>
        </authorList>
    </citation>
    <scope>NUCLEOTIDE SEQUENCE</scope>
</reference>
<proteinExistence type="predicted"/>
<accession>A0A3B1A160</accession>
<name>A0A3B1A160_9ZZZZ</name>
<gene>
    <name evidence="2" type="ORF">MNBD_GAMMA18-291</name>
</gene>
<dbReference type="SUPFAM" id="SSF54106">
    <property type="entry name" value="LysM domain"/>
    <property type="match status" value="1"/>
</dbReference>
<dbReference type="PROSITE" id="PS51782">
    <property type="entry name" value="LYSM"/>
    <property type="match status" value="1"/>
</dbReference>
<dbReference type="InterPro" id="IPR018392">
    <property type="entry name" value="LysM"/>
</dbReference>
<dbReference type="InterPro" id="IPR036779">
    <property type="entry name" value="LysM_dom_sf"/>
</dbReference>
<protein>
    <submittedName>
        <fullName evidence="2">Uncharacterized protein with LysM domain, COG1652</fullName>
    </submittedName>
</protein>
<dbReference type="EMBL" id="UOFP01000184">
    <property type="protein sequence ID" value="VAW87464.1"/>
    <property type="molecule type" value="Genomic_DNA"/>
</dbReference>
<evidence type="ECO:0000313" key="2">
    <source>
        <dbReference type="EMBL" id="VAW87464.1"/>
    </source>
</evidence>